<proteinExistence type="predicted"/>
<dbReference type="EMBL" id="JBHUEY010000006">
    <property type="protein sequence ID" value="MFD1785137.1"/>
    <property type="molecule type" value="Genomic_DNA"/>
</dbReference>
<dbReference type="RefSeq" id="WP_377282090.1">
    <property type="nucleotide sequence ID" value="NZ_JBHRSI010000005.1"/>
</dbReference>
<organism evidence="1 2">
    <name type="scientific">Phenylobacterium terrae</name>
    <dbReference type="NCBI Taxonomy" id="2665495"/>
    <lineage>
        <taxon>Bacteria</taxon>
        <taxon>Pseudomonadati</taxon>
        <taxon>Pseudomonadota</taxon>
        <taxon>Alphaproteobacteria</taxon>
        <taxon>Caulobacterales</taxon>
        <taxon>Caulobacteraceae</taxon>
        <taxon>Phenylobacterium</taxon>
    </lineage>
</organism>
<name>A0ABW4N5H8_9CAUL</name>
<gene>
    <name evidence="1" type="ORF">ACFSC0_17185</name>
</gene>
<protein>
    <recommendedName>
        <fullName evidence="3">Lipoprotein</fullName>
    </recommendedName>
</protein>
<dbReference type="Proteomes" id="UP001597237">
    <property type="component" value="Unassembled WGS sequence"/>
</dbReference>
<reference evidence="2" key="1">
    <citation type="journal article" date="2019" name="Int. J. Syst. Evol. Microbiol.">
        <title>The Global Catalogue of Microorganisms (GCM) 10K type strain sequencing project: providing services to taxonomists for standard genome sequencing and annotation.</title>
        <authorList>
            <consortium name="The Broad Institute Genomics Platform"/>
            <consortium name="The Broad Institute Genome Sequencing Center for Infectious Disease"/>
            <person name="Wu L."/>
            <person name="Ma J."/>
        </authorList>
    </citation>
    <scope>NUCLEOTIDE SEQUENCE [LARGE SCALE GENOMIC DNA]</scope>
    <source>
        <strain evidence="2">DFY28</strain>
    </source>
</reference>
<sequence length="96" mass="10352">MALLSACSSPDEAQVRADALKVVGGQVGLTPGQLRVTSLILHDGWSDGREYFLIAERPCSPAAGACSPQAFTVELSYQRRGELWEMISSQVQQSAR</sequence>
<comment type="caution">
    <text evidence="1">The sequence shown here is derived from an EMBL/GenBank/DDBJ whole genome shotgun (WGS) entry which is preliminary data.</text>
</comment>
<evidence type="ECO:0000313" key="2">
    <source>
        <dbReference type="Proteomes" id="UP001597237"/>
    </source>
</evidence>
<evidence type="ECO:0000313" key="1">
    <source>
        <dbReference type="EMBL" id="MFD1785137.1"/>
    </source>
</evidence>
<accession>A0ABW4N5H8</accession>
<evidence type="ECO:0008006" key="3">
    <source>
        <dbReference type="Google" id="ProtNLM"/>
    </source>
</evidence>
<keyword evidence="2" id="KW-1185">Reference proteome</keyword>